<dbReference type="AlphaFoldDB" id="A0A975GRK7"/>
<dbReference type="KEGG" id="dmm:dnm_071740"/>
<dbReference type="EMBL" id="CP061800">
    <property type="protein sequence ID" value="QTA91109.1"/>
    <property type="molecule type" value="Genomic_DNA"/>
</dbReference>
<keyword evidence="2" id="KW-1185">Reference proteome</keyword>
<gene>
    <name evidence="1" type="ORF">dnm_071740</name>
</gene>
<accession>A0A975GRK7</accession>
<name>A0A975GRK7_9BACT</name>
<proteinExistence type="predicted"/>
<organism evidence="1 2">
    <name type="scientific">Desulfonema magnum</name>
    <dbReference type="NCBI Taxonomy" id="45655"/>
    <lineage>
        <taxon>Bacteria</taxon>
        <taxon>Pseudomonadati</taxon>
        <taxon>Thermodesulfobacteriota</taxon>
        <taxon>Desulfobacteria</taxon>
        <taxon>Desulfobacterales</taxon>
        <taxon>Desulfococcaceae</taxon>
        <taxon>Desulfonema</taxon>
    </lineage>
</organism>
<dbReference type="Proteomes" id="UP000663722">
    <property type="component" value="Chromosome"/>
</dbReference>
<protein>
    <submittedName>
        <fullName evidence="1">Uncharacterized protein</fullName>
    </submittedName>
</protein>
<sequence>MLMKRGRPLVRFADEISFFRTMKKVVRPSHAMPDELPDILTFNT</sequence>
<evidence type="ECO:0000313" key="2">
    <source>
        <dbReference type="Proteomes" id="UP000663722"/>
    </source>
</evidence>
<evidence type="ECO:0000313" key="1">
    <source>
        <dbReference type="EMBL" id="QTA91109.1"/>
    </source>
</evidence>
<reference evidence="1" key="1">
    <citation type="journal article" date="2021" name="Microb. Physiol.">
        <title>Proteogenomic Insights into the Physiology of Marine, Sulfate-Reducing, Filamentous Desulfonema limicola and Desulfonema magnum.</title>
        <authorList>
            <person name="Schnaars V."/>
            <person name="Wohlbrand L."/>
            <person name="Scheve S."/>
            <person name="Hinrichs C."/>
            <person name="Reinhardt R."/>
            <person name="Rabus R."/>
        </authorList>
    </citation>
    <scope>NUCLEOTIDE SEQUENCE</scope>
    <source>
        <strain evidence="1">4be13</strain>
    </source>
</reference>